<name>A0A087M6U3_9HYPH</name>
<proteinExistence type="predicted"/>
<dbReference type="AlphaFoldDB" id="A0A087M6U3"/>
<reference evidence="1 2" key="1">
    <citation type="submission" date="2014-08" db="EMBL/GenBank/DDBJ databases">
        <authorList>
            <person name="Hassan Y.I."/>
            <person name="Lepp D."/>
            <person name="Zhou T."/>
        </authorList>
    </citation>
    <scope>NUCLEOTIDE SEQUENCE [LARGE SCALE GENOMIC DNA]</scope>
    <source>
        <strain evidence="1 2">IFO13584</strain>
    </source>
</reference>
<organism evidence="1 2">
    <name type="scientific">Devosia riboflavina</name>
    <dbReference type="NCBI Taxonomy" id="46914"/>
    <lineage>
        <taxon>Bacteria</taxon>
        <taxon>Pseudomonadati</taxon>
        <taxon>Pseudomonadota</taxon>
        <taxon>Alphaproteobacteria</taxon>
        <taxon>Hyphomicrobiales</taxon>
        <taxon>Devosiaceae</taxon>
        <taxon>Devosia</taxon>
    </lineage>
</organism>
<dbReference type="EMBL" id="JQGC01000001">
    <property type="protein sequence ID" value="KFL32596.1"/>
    <property type="molecule type" value="Genomic_DNA"/>
</dbReference>
<gene>
    <name evidence="1" type="ORF">JP75_00045</name>
</gene>
<sequence>MQPLNLIAGSHRFSFSALGKDLRDDWPDQIEDTRRKVVHRLRRLLTQCFKMLQYRWFRATADRGDHRVGGGALVVQMKLRDGGANFFEAGDFCAHIALLMDLRV</sequence>
<comment type="caution">
    <text evidence="1">The sequence shown here is derived from an EMBL/GenBank/DDBJ whole genome shotgun (WGS) entry which is preliminary data.</text>
</comment>
<protein>
    <submittedName>
        <fullName evidence="1">Uncharacterized protein</fullName>
    </submittedName>
</protein>
<evidence type="ECO:0000313" key="2">
    <source>
        <dbReference type="Proteomes" id="UP000028981"/>
    </source>
</evidence>
<keyword evidence="2" id="KW-1185">Reference proteome</keyword>
<evidence type="ECO:0000313" key="1">
    <source>
        <dbReference type="EMBL" id="KFL32596.1"/>
    </source>
</evidence>
<accession>A0A087M6U3</accession>
<dbReference type="Proteomes" id="UP000028981">
    <property type="component" value="Unassembled WGS sequence"/>
</dbReference>